<organism evidence="1">
    <name type="scientific">Micrurus surinamensis</name>
    <name type="common">Surinam coral snake</name>
    <dbReference type="NCBI Taxonomy" id="129470"/>
    <lineage>
        <taxon>Eukaryota</taxon>
        <taxon>Metazoa</taxon>
        <taxon>Chordata</taxon>
        <taxon>Craniata</taxon>
        <taxon>Vertebrata</taxon>
        <taxon>Euteleostomi</taxon>
        <taxon>Lepidosauria</taxon>
        <taxon>Squamata</taxon>
        <taxon>Bifurcata</taxon>
        <taxon>Unidentata</taxon>
        <taxon>Episquamata</taxon>
        <taxon>Toxicofera</taxon>
        <taxon>Serpentes</taxon>
        <taxon>Colubroidea</taxon>
        <taxon>Elapidae</taxon>
        <taxon>Elapinae</taxon>
        <taxon>Micrurus</taxon>
    </lineage>
</organism>
<dbReference type="AlphaFoldDB" id="A0A2D4P1Q7"/>
<accession>A0A2D4P1Q7</accession>
<evidence type="ECO:0000313" key="1">
    <source>
        <dbReference type="EMBL" id="LAB51901.1"/>
    </source>
</evidence>
<dbReference type="EMBL" id="IACN01041229">
    <property type="protein sequence ID" value="LAB51901.1"/>
    <property type="molecule type" value="Transcribed_RNA"/>
</dbReference>
<reference evidence="1" key="1">
    <citation type="submission" date="2017-07" db="EMBL/GenBank/DDBJ databases">
        <authorList>
            <person name="Mikheyev A."/>
            <person name="Grau M."/>
        </authorList>
    </citation>
    <scope>NUCLEOTIDE SEQUENCE</scope>
    <source>
        <tissue evidence="1">Venom_gland</tissue>
    </source>
</reference>
<name>A0A2D4P1Q7_MICSU</name>
<sequence length="129" mass="14729">MFQKRYQPMTDNRTSLQKKQRIPAAPEIVLKSTICVLLSLQPRGSLNHVRFSQAGTQLISSSYTEEEIEVLIPRSRILVLGTARDRKLWKLGALCCKSTLRRETWLKPHGARCEACWLHGCKHAILTCL</sequence>
<proteinExistence type="predicted"/>
<reference evidence="1" key="2">
    <citation type="submission" date="2017-11" db="EMBL/GenBank/DDBJ databases">
        <title>Coralsnake Venomics: Analyses of Venom Gland Transcriptomes and Proteomes of Six Brazilian Taxa.</title>
        <authorList>
            <person name="Aird S.D."/>
            <person name="Jorge da Silva N."/>
            <person name="Qiu L."/>
            <person name="Villar-Briones A."/>
            <person name="Aparecida-Saddi V."/>
            <person name="Campos-Telles M.P."/>
            <person name="Grau M."/>
            <person name="Mikheyev A.S."/>
        </authorList>
    </citation>
    <scope>NUCLEOTIDE SEQUENCE</scope>
    <source>
        <tissue evidence="1">Venom_gland</tissue>
    </source>
</reference>
<protein>
    <submittedName>
        <fullName evidence="1">Uncharacterized protein</fullName>
    </submittedName>
</protein>